<protein>
    <submittedName>
        <fullName evidence="3">Uncharacterized protein</fullName>
    </submittedName>
</protein>
<feature type="chain" id="PRO_5032362096" evidence="2">
    <location>
        <begin position="25"/>
        <end position="81"/>
    </location>
</feature>
<evidence type="ECO:0000313" key="3">
    <source>
        <dbReference type="EMBL" id="QOL19570.1"/>
    </source>
</evidence>
<dbReference type="RefSeq" id="WP_350332320.1">
    <property type="nucleotide sequence ID" value="NZ_CP054719.1"/>
</dbReference>
<dbReference type="Proteomes" id="UP000594001">
    <property type="component" value="Chromosome"/>
</dbReference>
<proteinExistence type="predicted"/>
<feature type="compositionally biased region" description="Basic and acidic residues" evidence="1">
    <location>
        <begin position="49"/>
        <end position="63"/>
    </location>
</feature>
<feature type="signal peptide" evidence="2">
    <location>
        <begin position="1"/>
        <end position="24"/>
    </location>
</feature>
<feature type="compositionally biased region" description="Polar residues" evidence="1">
    <location>
        <begin position="68"/>
        <end position="81"/>
    </location>
</feature>
<sequence>MKHNTYYLLTVTALNAFVCGAVFASGEVEDDGHGDLHRSNTKTVVLKNNEEAHVDDDHGDVHRAPVNKGNSAQNQRLQSHL</sequence>
<evidence type="ECO:0000313" key="4">
    <source>
        <dbReference type="Proteomes" id="UP000594001"/>
    </source>
</evidence>
<evidence type="ECO:0000256" key="2">
    <source>
        <dbReference type="SAM" id="SignalP"/>
    </source>
</evidence>
<keyword evidence="2" id="KW-0732">Signal</keyword>
<reference evidence="3 4" key="1">
    <citation type="submission" date="2020-06" db="EMBL/GenBank/DDBJ databases">
        <title>The endosymbiont of the kinetoplastid Bodo saltans is a Paracaedibacter-like alpha-proteobacterium possessing a putative toxin-antitoxin system.</title>
        <authorList>
            <person name="Midha S."/>
            <person name="Rigden D.J."/>
            <person name="Siozios S."/>
            <person name="Hurst G.D.D."/>
            <person name="Jackson A.P."/>
        </authorList>
    </citation>
    <scope>NUCLEOTIDE SEQUENCE [LARGE SCALE GENOMIC DNA]</scope>
    <source>
        <strain evidence="3">Lake Konstanz</strain>
    </source>
</reference>
<dbReference type="AlphaFoldDB" id="A0A7L9RSI7"/>
<name>A0A7L9RSI7_9PROT</name>
<keyword evidence="4" id="KW-1185">Reference proteome</keyword>
<accession>A0A7L9RSI7</accession>
<feature type="region of interest" description="Disordered" evidence="1">
    <location>
        <begin position="49"/>
        <end position="81"/>
    </location>
</feature>
<evidence type="ECO:0000256" key="1">
    <source>
        <dbReference type="SAM" id="MobiDB-lite"/>
    </source>
</evidence>
<dbReference type="KEGG" id="pbal:CPBP_00332"/>
<gene>
    <name evidence="3" type="ORF">CPBP_00332</name>
</gene>
<dbReference type="EMBL" id="CP054719">
    <property type="protein sequence ID" value="QOL19570.1"/>
    <property type="molecule type" value="Genomic_DNA"/>
</dbReference>
<organism evidence="3 4">
    <name type="scientific">Candidatus Bodocaedibacter vickermanii</name>
    <dbReference type="NCBI Taxonomy" id="2741701"/>
    <lineage>
        <taxon>Bacteria</taxon>
        <taxon>Pseudomonadati</taxon>
        <taxon>Pseudomonadota</taxon>
        <taxon>Alphaproteobacteria</taxon>
        <taxon>Holosporales</taxon>
        <taxon>Candidatus Paracaedibacteraceae</taxon>
        <taxon>Candidatus Bodocaedibacter</taxon>
    </lineage>
</organism>